<organism evidence="2 3">
    <name type="scientific">Terfezia boudieri ATCC MYA-4762</name>
    <dbReference type="NCBI Taxonomy" id="1051890"/>
    <lineage>
        <taxon>Eukaryota</taxon>
        <taxon>Fungi</taxon>
        <taxon>Dikarya</taxon>
        <taxon>Ascomycota</taxon>
        <taxon>Pezizomycotina</taxon>
        <taxon>Pezizomycetes</taxon>
        <taxon>Pezizales</taxon>
        <taxon>Pezizaceae</taxon>
        <taxon>Terfezia</taxon>
    </lineage>
</organism>
<protein>
    <recommendedName>
        <fullName evidence="4">Retrotransposon Copia-like N-terminal domain-containing protein</fullName>
    </recommendedName>
</protein>
<sequence>MSAEAGPSRQPRIRSRAKQNPIDSDEESDTIVVSTTSTSSPSTSASCCSYASGTSFTPSRARIEILDQRDQKNYDLWSQQLLMIFDALDATQVVVNGYKPPITASPAEQAHHKHIETESLLLIQVVSQQIMQQIGRHRSAHKIWQYLRKTYYKDSPLSFVHEIHAFNSLSSTLDTSQSITDCIDRNVRIEELVTAERRRRSNKQ</sequence>
<proteinExistence type="predicted"/>
<reference evidence="2 3" key="1">
    <citation type="journal article" date="2018" name="Nat. Ecol. Evol.">
        <title>Pezizomycetes genomes reveal the molecular basis of ectomycorrhizal truffle lifestyle.</title>
        <authorList>
            <person name="Murat C."/>
            <person name="Payen T."/>
            <person name="Noel B."/>
            <person name="Kuo A."/>
            <person name="Morin E."/>
            <person name="Chen J."/>
            <person name="Kohler A."/>
            <person name="Krizsan K."/>
            <person name="Balestrini R."/>
            <person name="Da Silva C."/>
            <person name="Montanini B."/>
            <person name="Hainaut M."/>
            <person name="Levati E."/>
            <person name="Barry K.W."/>
            <person name="Belfiori B."/>
            <person name="Cichocki N."/>
            <person name="Clum A."/>
            <person name="Dockter R.B."/>
            <person name="Fauchery L."/>
            <person name="Guy J."/>
            <person name="Iotti M."/>
            <person name="Le Tacon F."/>
            <person name="Lindquist E.A."/>
            <person name="Lipzen A."/>
            <person name="Malagnac F."/>
            <person name="Mello A."/>
            <person name="Molinier V."/>
            <person name="Miyauchi S."/>
            <person name="Poulain J."/>
            <person name="Riccioni C."/>
            <person name="Rubini A."/>
            <person name="Sitrit Y."/>
            <person name="Splivallo R."/>
            <person name="Traeger S."/>
            <person name="Wang M."/>
            <person name="Zifcakova L."/>
            <person name="Wipf D."/>
            <person name="Zambonelli A."/>
            <person name="Paolocci F."/>
            <person name="Nowrousian M."/>
            <person name="Ottonello S."/>
            <person name="Baldrian P."/>
            <person name="Spatafora J.W."/>
            <person name="Henrissat B."/>
            <person name="Nagy L.G."/>
            <person name="Aury J.M."/>
            <person name="Wincker P."/>
            <person name="Grigoriev I.V."/>
            <person name="Bonfante P."/>
            <person name="Martin F.M."/>
        </authorList>
    </citation>
    <scope>NUCLEOTIDE SEQUENCE [LARGE SCALE GENOMIC DNA]</scope>
    <source>
        <strain evidence="2 3">ATCC MYA-4762</strain>
    </source>
</reference>
<dbReference type="OrthoDB" id="5413396at2759"/>
<name>A0A3N4MDC7_9PEZI</name>
<dbReference type="EMBL" id="ML121531">
    <property type="protein sequence ID" value="RPB27305.1"/>
    <property type="molecule type" value="Genomic_DNA"/>
</dbReference>
<evidence type="ECO:0008006" key="4">
    <source>
        <dbReference type="Google" id="ProtNLM"/>
    </source>
</evidence>
<feature type="region of interest" description="Disordered" evidence="1">
    <location>
        <begin position="1"/>
        <end position="45"/>
    </location>
</feature>
<evidence type="ECO:0000313" key="2">
    <source>
        <dbReference type="EMBL" id="RPB27305.1"/>
    </source>
</evidence>
<dbReference type="InParanoid" id="A0A3N4MDC7"/>
<gene>
    <name evidence="2" type="ORF">L211DRAFT_893983</name>
</gene>
<feature type="compositionally biased region" description="Low complexity" evidence="1">
    <location>
        <begin position="30"/>
        <end position="45"/>
    </location>
</feature>
<evidence type="ECO:0000313" key="3">
    <source>
        <dbReference type="Proteomes" id="UP000267821"/>
    </source>
</evidence>
<dbReference type="Proteomes" id="UP000267821">
    <property type="component" value="Unassembled WGS sequence"/>
</dbReference>
<dbReference type="STRING" id="1051890.A0A3N4MDC7"/>
<keyword evidence="3" id="KW-1185">Reference proteome</keyword>
<evidence type="ECO:0000256" key="1">
    <source>
        <dbReference type="SAM" id="MobiDB-lite"/>
    </source>
</evidence>
<dbReference type="AlphaFoldDB" id="A0A3N4MDC7"/>
<accession>A0A3N4MDC7</accession>